<evidence type="ECO:0000313" key="3">
    <source>
        <dbReference type="Proteomes" id="UP000288623"/>
    </source>
</evidence>
<dbReference type="InterPro" id="IPR013096">
    <property type="entry name" value="Cupin_2"/>
</dbReference>
<dbReference type="Gene3D" id="2.60.120.10">
    <property type="entry name" value="Jelly Rolls"/>
    <property type="match status" value="1"/>
</dbReference>
<evidence type="ECO:0000313" key="2">
    <source>
        <dbReference type="EMBL" id="RUS58217.1"/>
    </source>
</evidence>
<comment type="caution">
    <text evidence="2">The sequence shown here is derived from an EMBL/GenBank/DDBJ whole genome shotgun (WGS) entry which is preliminary data.</text>
</comment>
<reference evidence="2 3" key="1">
    <citation type="submission" date="2014-11" db="EMBL/GenBank/DDBJ databases">
        <title>Genome sequence and analysis of novel Kurthia sp.</title>
        <authorList>
            <person name="Lawson J.N."/>
            <person name="Gonzalez J.E."/>
            <person name="Rinauldi L."/>
            <person name="Xuan Z."/>
            <person name="Firman A."/>
            <person name="Shaddox L."/>
            <person name="Trudeau A."/>
            <person name="Shah S."/>
            <person name="Reiman D."/>
        </authorList>
    </citation>
    <scope>NUCLEOTIDE SEQUENCE [LARGE SCALE GENOMIC DNA]</scope>
    <source>
        <strain evidence="2 3">3B1D</strain>
    </source>
</reference>
<dbReference type="EMBL" id="JTFC01000007">
    <property type="protein sequence ID" value="RUS58217.1"/>
    <property type="molecule type" value="Genomic_DNA"/>
</dbReference>
<dbReference type="InterPro" id="IPR014710">
    <property type="entry name" value="RmlC-like_jellyroll"/>
</dbReference>
<dbReference type="PANTHER" id="PTHR36440:SF1">
    <property type="entry name" value="PUTATIVE (AFU_ORTHOLOGUE AFUA_8G07350)-RELATED"/>
    <property type="match status" value="1"/>
</dbReference>
<sequence length="178" mass="20394">MLPTTVKHRYTGEQITFVERTKDYTIIEVTLPANGDGPPLHKHDRYEENFEVISGQLTVTVNKKTTILKPGDAALVRLKQAHRFTNAHPEPVTFRVTLTPRCDFETSVRIHYGLMDDNLTDDKGNPKNFTHLAIILYFQNTWIAGIPISIQRFIAKRILAKAEKNGTLKELEKYYIEA</sequence>
<dbReference type="OrthoDB" id="72027at2"/>
<name>A0A433RY78_9BACL</name>
<dbReference type="InterPro" id="IPR011051">
    <property type="entry name" value="RmlC_Cupin_sf"/>
</dbReference>
<dbReference type="RefSeq" id="WP_126989284.1">
    <property type="nucleotide sequence ID" value="NZ_JTFC01000007.1"/>
</dbReference>
<dbReference type="PANTHER" id="PTHR36440">
    <property type="entry name" value="PUTATIVE (AFU_ORTHOLOGUE AFUA_8G07350)-RELATED"/>
    <property type="match status" value="1"/>
</dbReference>
<protein>
    <recommendedName>
        <fullName evidence="1">Cupin type-2 domain-containing protein</fullName>
    </recommendedName>
</protein>
<keyword evidence="3" id="KW-1185">Reference proteome</keyword>
<accession>A0A433RY78</accession>
<dbReference type="Pfam" id="PF07883">
    <property type="entry name" value="Cupin_2"/>
    <property type="match status" value="1"/>
</dbReference>
<dbReference type="AlphaFoldDB" id="A0A433RY78"/>
<evidence type="ECO:0000259" key="1">
    <source>
        <dbReference type="Pfam" id="PF07883"/>
    </source>
</evidence>
<proteinExistence type="predicted"/>
<feature type="domain" description="Cupin type-2" evidence="1">
    <location>
        <begin position="29"/>
        <end position="94"/>
    </location>
</feature>
<dbReference type="Proteomes" id="UP000288623">
    <property type="component" value="Unassembled WGS sequence"/>
</dbReference>
<organism evidence="2 3">
    <name type="scientific">Candidatus Kurthia intestinigallinarum</name>
    <dbReference type="NCBI Taxonomy" id="1562256"/>
    <lineage>
        <taxon>Bacteria</taxon>
        <taxon>Bacillati</taxon>
        <taxon>Bacillota</taxon>
        <taxon>Bacilli</taxon>
        <taxon>Bacillales</taxon>
        <taxon>Caryophanaceae</taxon>
        <taxon>Kurthia</taxon>
    </lineage>
</organism>
<dbReference type="InterPro" id="IPR053146">
    <property type="entry name" value="QDO-like"/>
</dbReference>
<dbReference type="SUPFAM" id="SSF51182">
    <property type="entry name" value="RmlC-like cupins"/>
    <property type="match status" value="1"/>
</dbReference>
<gene>
    <name evidence="2" type="ORF">QI30_02015</name>
</gene>